<dbReference type="Proteomes" id="UP000034156">
    <property type="component" value="Chromosome"/>
</dbReference>
<name>A0A0F7KD29_9PROT</name>
<keyword evidence="2" id="KW-1185">Reference proteome</keyword>
<dbReference type="EMBL" id="CP011451">
    <property type="protein sequence ID" value="AKH36602.1"/>
    <property type="molecule type" value="Genomic_DNA"/>
</dbReference>
<dbReference type="KEGG" id="nco:AAW31_00230"/>
<protein>
    <submittedName>
        <fullName evidence="1">Uncharacterized protein</fullName>
    </submittedName>
</protein>
<reference evidence="1 2" key="2">
    <citation type="journal article" date="2016" name="Genome Announc.">
        <title>Genome Sequence of Nitrosomonas communis Strain Nm2, a Mesophilic Ammonia-Oxidizing Bacterium Isolated from Mediterranean Soil.</title>
        <authorList>
            <person name="Kozlowski J.A."/>
            <person name="Kits K.D."/>
            <person name="Stein L.Y."/>
        </authorList>
    </citation>
    <scope>NUCLEOTIDE SEQUENCE [LARGE SCALE GENOMIC DNA]</scope>
    <source>
        <strain evidence="1 2">Nm2</strain>
    </source>
</reference>
<sequence>MGQAENLLALTAEGAVALVGDRGYDSDAFIQTLTEKGVEAVIPSRSNRINARDCDWFVYKERHLIERFFNKIKHYRRISSRHE</sequence>
<reference evidence="2" key="1">
    <citation type="submission" date="2015-05" db="EMBL/GenBank/DDBJ databases">
        <title>Draft genome of Nitrosomonas communis strain Nm2.</title>
        <authorList>
            <person name="Kozlowski J.A."/>
            <person name="Kits K.D."/>
            <person name="Stein L.Y."/>
        </authorList>
    </citation>
    <scope>NUCLEOTIDE SEQUENCE [LARGE SCALE GENOMIC DNA]</scope>
    <source>
        <strain evidence="2">Nm2</strain>
    </source>
</reference>
<evidence type="ECO:0000313" key="1">
    <source>
        <dbReference type="EMBL" id="AKH36602.1"/>
    </source>
</evidence>
<dbReference type="PATRIC" id="fig|44574.3.peg.57"/>
<proteinExistence type="predicted"/>
<accession>A0A0F7KD29</accession>
<evidence type="ECO:0000313" key="2">
    <source>
        <dbReference type="Proteomes" id="UP000034156"/>
    </source>
</evidence>
<organism evidence="1 2">
    <name type="scientific">Nitrosomonas communis</name>
    <dbReference type="NCBI Taxonomy" id="44574"/>
    <lineage>
        <taxon>Bacteria</taxon>
        <taxon>Pseudomonadati</taxon>
        <taxon>Pseudomonadota</taxon>
        <taxon>Betaproteobacteria</taxon>
        <taxon>Nitrosomonadales</taxon>
        <taxon>Nitrosomonadaceae</taxon>
        <taxon>Nitrosomonas</taxon>
    </lineage>
</organism>
<dbReference type="AlphaFoldDB" id="A0A0F7KD29"/>
<gene>
    <name evidence="1" type="ORF">AAW31_00230</name>
</gene>
<dbReference type="RefSeq" id="WP_046848705.1">
    <property type="nucleotide sequence ID" value="NZ_CP011451.1"/>
</dbReference>